<dbReference type="InterPro" id="IPR036834">
    <property type="entry name" value="Bcl-2-like_sf"/>
</dbReference>
<dbReference type="GO" id="GO:0008630">
    <property type="term" value="P:intrinsic apoptotic signaling pathway in response to DNA damage"/>
    <property type="evidence" value="ECO:0007669"/>
    <property type="project" value="TreeGrafter"/>
</dbReference>
<dbReference type="PROSITE" id="PS50062">
    <property type="entry name" value="BCL2_FAMILY"/>
    <property type="match status" value="1"/>
</dbReference>
<feature type="region of interest" description="Disordered" evidence="3">
    <location>
        <begin position="24"/>
        <end position="97"/>
    </location>
</feature>
<sequence>MLYQVDCFESLRSHHLSSYESFNMEDKLPVPTPPPNNEARQRLGCGSANDRNSAHLSPALSSSLSDCSPNGISLDSPTPTPRCATLPGSSAAPPRSAIGRLMSEPNPFSYQHNMVPGLESVDEILRNKAARRTFQLLCSLVEPKMQSPNWCEPLLHRQLPRAQALIVSEPTVVNTDVTDGGGSRDIPASAVDPSSAPRQPAVPLVPRRISRLVLPGESTMPENISLEVKEAAQKLVDFFEARYSEKVGSLLDDALQVGTASEPSACGLITPSEEAQSSSPASPSSSSSPEMMLRLARLHYRTVLHELFAQQINWGRIIAMFSFLRALCQMLESSPPEQPTAPSSAAFTTAPSQAPPWLPTQTTGDAPIASVDDTCSVDQTDACYLSPLASEVARPQDKLPPLRGDSGAGDRAVVGRLDRCAVHYIIWTTEYIHEDRNLWNWIVNHNNWEGLVAFEAGADDNLQSQFLRALVNIGGVILGTLGIAAALRFVTRRL</sequence>
<dbReference type="AlphaFoldDB" id="A0A0X3PZT6"/>
<dbReference type="GO" id="GO:0001836">
    <property type="term" value="P:release of cytochrome c from mitochondria"/>
    <property type="evidence" value="ECO:0007669"/>
    <property type="project" value="TreeGrafter"/>
</dbReference>
<name>A0A0X3PZT6_SCHSO</name>
<proteinExistence type="inferred from homology"/>
<evidence type="ECO:0000256" key="2">
    <source>
        <dbReference type="ARBA" id="ARBA00022703"/>
    </source>
</evidence>
<feature type="compositionally biased region" description="Low complexity" evidence="3">
    <location>
        <begin position="340"/>
        <end position="352"/>
    </location>
</feature>
<keyword evidence="4" id="KW-0472">Membrane</keyword>
<dbReference type="GO" id="GO:0042981">
    <property type="term" value="P:regulation of apoptotic process"/>
    <property type="evidence" value="ECO:0007669"/>
    <property type="project" value="InterPro"/>
</dbReference>
<evidence type="ECO:0000256" key="4">
    <source>
        <dbReference type="SAM" id="Phobius"/>
    </source>
</evidence>
<dbReference type="GO" id="GO:0097192">
    <property type="term" value="P:extrinsic apoptotic signaling pathway in absence of ligand"/>
    <property type="evidence" value="ECO:0007669"/>
    <property type="project" value="TreeGrafter"/>
</dbReference>
<feature type="region of interest" description="Disordered" evidence="3">
    <location>
        <begin position="334"/>
        <end position="371"/>
    </location>
</feature>
<gene>
    <name evidence="5" type="ORF">TR155842</name>
</gene>
<feature type="transmembrane region" description="Helical" evidence="4">
    <location>
        <begin position="469"/>
        <end position="490"/>
    </location>
</feature>
<evidence type="ECO:0000256" key="1">
    <source>
        <dbReference type="ARBA" id="ARBA00009458"/>
    </source>
</evidence>
<dbReference type="GO" id="GO:0005741">
    <property type="term" value="C:mitochondrial outer membrane"/>
    <property type="evidence" value="ECO:0007669"/>
    <property type="project" value="TreeGrafter"/>
</dbReference>
<dbReference type="InterPro" id="IPR026298">
    <property type="entry name" value="Bcl-2_fam"/>
</dbReference>
<dbReference type="PANTHER" id="PTHR11256:SF50">
    <property type="entry name" value="APOPTOSIS REGULATOR CED-9"/>
    <property type="match status" value="1"/>
</dbReference>
<keyword evidence="4" id="KW-1133">Transmembrane helix</keyword>
<reference evidence="5" key="1">
    <citation type="submission" date="2016-01" db="EMBL/GenBank/DDBJ databases">
        <title>Reference transcriptome for the parasite Schistocephalus solidus: insights into the molecular evolution of parasitism.</title>
        <authorList>
            <person name="Hebert F.O."/>
            <person name="Grambauer S."/>
            <person name="Barber I."/>
            <person name="Landry C.R."/>
            <person name="Aubin-Horth N."/>
        </authorList>
    </citation>
    <scope>NUCLEOTIDE SEQUENCE</scope>
</reference>
<dbReference type="GO" id="GO:0051400">
    <property type="term" value="F:BH domain binding"/>
    <property type="evidence" value="ECO:0007669"/>
    <property type="project" value="TreeGrafter"/>
</dbReference>
<dbReference type="PANTHER" id="PTHR11256">
    <property type="entry name" value="BCL-2 RELATED"/>
    <property type="match status" value="1"/>
</dbReference>
<dbReference type="InterPro" id="IPR002475">
    <property type="entry name" value="Bcl2-like"/>
</dbReference>
<dbReference type="EMBL" id="GEEE01006046">
    <property type="protein sequence ID" value="JAP57179.1"/>
    <property type="molecule type" value="Transcribed_RNA"/>
</dbReference>
<keyword evidence="4" id="KW-0812">Transmembrane</keyword>
<feature type="compositionally biased region" description="Low complexity" evidence="3">
    <location>
        <begin position="54"/>
        <end position="69"/>
    </location>
</feature>
<organism evidence="5">
    <name type="scientific">Schistocephalus solidus</name>
    <name type="common">Tapeworm</name>
    <dbReference type="NCBI Taxonomy" id="70667"/>
    <lineage>
        <taxon>Eukaryota</taxon>
        <taxon>Metazoa</taxon>
        <taxon>Spiralia</taxon>
        <taxon>Lophotrochozoa</taxon>
        <taxon>Platyhelminthes</taxon>
        <taxon>Cestoda</taxon>
        <taxon>Eucestoda</taxon>
        <taxon>Diphyllobothriidea</taxon>
        <taxon>Diphyllobothriidae</taxon>
        <taxon>Schistocephalus</taxon>
    </lineage>
</organism>
<accession>A0A0X3PZT6</accession>
<protein>
    <submittedName>
        <fullName evidence="5">Apoptosis regulator proteins, Bcl-2 family</fullName>
    </submittedName>
</protein>
<feature type="compositionally biased region" description="Low complexity" evidence="3">
    <location>
        <begin position="271"/>
        <end position="288"/>
    </location>
</feature>
<evidence type="ECO:0000313" key="5">
    <source>
        <dbReference type="EMBL" id="JAP57179.1"/>
    </source>
</evidence>
<evidence type="ECO:0000256" key="3">
    <source>
        <dbReference type="SAM" id="MobiDB-lite"/>
    </source>
</evidence>
<comment type="similarity">
    <text evidence="1">Belongs to the Bcl-2 family.</text>
</comment>
<feature type="region of interest" description="Disordered" evidence="3">
    <location>
        <begin position="265"/>
        <end position="288"/>
    </location>
</feature>
<dbReference type="SUPFAM" id="SSF56854">
    <property type="entry name" value="Bcl-2 inhibitors of programmed cell death"/>
    <property type="match status" value="1"/>
</dbReference>
<dbReference type="Gene3D" id="1.10.437.10">
    <property type="entry name" value="Blc2-like"/>
    <property type="match status" value="1"/>
</dbReference>
<keyword evidence="2" id="KW-0053">Apoptosis</keyword>